<dbReference type="EnsemblPlants" id="evm.model.03.181">
    <property type="protein sequence ID" value="cds.evm.model.03.181"/>
    <property type="gene ID" value="evm.TU.03.181"/>
</dbReference>
<evidence type="ECO:0000259" key="12">
    <source>
        <dbReference type="PROSITE" id="PS51296"/>
    </source>
</evidence>
<dbReference type="EC" id="2.7.1.158" evidence="1 11"/>
<dbReference type="PANTHER" id="PTHR14456:SF2">
    <property type="entry name" value="INOSITOL-PENTAKISPHOSPHATE 2-KINASE"/>
    <property type="match status" value="1"/>
</dbReference>
<proteinExistence type="predicted"/>
<dbReference type="EMBL" id="UZAU01000246">
    <property type="status" value="NOT_ANNOTATED_CDS"/>
    <property type="molecule type" value="Genomic_DNA"/>
</dbReference>
<evidence type="ECO:0000256" key="2">
    <source>
        <dbReference type="ARBA" id="ARBA00022679"/>
    </source>
</evidence>
<evidence type="ECO:0000256" key="3">
    <source>
        <dbReference type="ARBA" id="ARBA00022714"/>
    </source>
</evidence>
<comment type="catalytic activity">
    <reaction evidence="11">
        <text>1D-myo-inositol 1,3,4,5,6-pentakisphosphate + ATP = 1D-myo-inositol hexakisphosphate + ADP + H(+)</text>
        <dbReference type="Rhea" id="RHEA:20313"/>
        <dbReference type="ChEBI" id="CHEBI:15378"/>
        <dbReference type="ChEBI" id="CHEBI:30616"/>
        <dbReference type="ChEBI" id="CHEBI:57733"/>
        <dbReference type="ChEBI" id="CHEBI:58130"/>
        <dbReference type="ChEBI" id="CHEBI:456216"/>
        <dbReference type="EC" id="2.7.1.158"/>
    </reaction>
</comment>
<dbReference type="Proteomes" id="UP000596661">
    <property type="component" value="Chromosome 3"/>
</dbReference>
<keyword evidence="5 11" id="KW-0547">Nucleotide-binding</keyword>
<keyword evidence="9" id="KW-0408">Iron</keyword>
<evidence type="ECO:0000256" key="4">
    <source>
        <dbReference type="ARBA" id="ARBA00022723"/>
    </source>
</evidence>
<dbReference type="InterPro" id="IPR036922">
    <property type="entry name" value="Rieske_2Fe-2S_sf"/>
</dbReference>
<evidence type="ECO:0000256" key="11">
    <source>
        <dbReference type="RuleBase" id="RU364126"/>
    </source>
</evidence>
<accession>A0A803P6R4</accession>
<evidence type="ECO:0000313" key="13">
    <source>
        <dbReference type="EnsemblPlants" id="cds.evm.model.03.181"/>
    </source>
</evidence>
<keyword evidence="4" id="KW-0479">Metal-binding</keyword>
<comment type="function">
    <text evidence="11">Phosphorylates Ins(1,3,4,5,6)P5 at position 2 to form Ins(1,2,3,4,5,6)P6 (InsP6 or phytate).</text>
</comment>
<dbReference type="Gene3D" id="2.102.10.10">
    <property type="entry name" value="Rieske [2Fe-2S] iron-sulphur domain"/>
    <property type="match status" value="1"/>
</dbReference>
<evidence type="ECO:0000256" key="7">
    <source>
        <dbReference type="ARBA" id="ARBA00022840"/>
    </source>
</evidence>
<dbReference type="SUPFAM" id="SSF50022">
    <property type="entry name" value="ISP domain"/>
    <property type="match status" value="1"/>
</dbReference>
<evidence type="ECO:0000256" key="1">
    <source>
        <dbReference type="ARBA" id="ARBA00012023"/>
    </source>
</evidence>
<dbReference type="InterPro" id="IPR017941">
    <property type="entry name" value="Rieske_2Fe-2S"/>
</dbReference>
<evidence type="ECO:0000256" key="8">
    <source>
        <dbReference type="ARBA" id="ARBA00022946"/>
    </source>
</evidence>
<evidence type="ECO:0000256" key="9">
    <source>
        <dbReference type="ARBA" id="ARBA00023004"/>
    </source>
</evidence>
<dbReference type="GO" id="GO:0035299">
    <property type="term" value="F:inositol-1,3,4,5,6-pentakisphosphate 2-kinase activity"/>
    <property type="evidence" value="ECO:0007669"/>
    <property type="project" value="UniProtKB-EC"/>
</dbReference>
<dbReference type="GO" id="GO:0051537">
    <property type="term" value="F:2 iron, 2 sulfur cluster binding"/>
    <property type="evidence" value="ECO:0007669"/>
    <property type="project" value="UniProtKB-KW"/>
</dbReference>
<name>A0A803P6R4_CANSA</name>
<keyword evidence="10" id="KW-0411">Iron-sulfur</keyword>
<keyword evidence="8" id="KW-0809">Transit peptide</keyword>
<dbReference type="Gramene" id="evm.model.03.181">
    <property type="protein sequence ID" value="cds.evm.model.03.181"/>
    <property type="gene ID" value="evm.TU.03.181"/>
</dbReference>
<dbReference type="OMA" id="HRQHCIV"/>
<dbReference type="InterPro" id="IPR009286">
    <property type="entry name" value="Ins_P5_2-kin"/>
</dbReference>
<keyword evidence="3" id="KW-0001">2Fe-2S</keyword>
<feature type="domain" description="Rieske" evidence="12">
    <location>
        <begin position="2"/>
        <end position="64"/>
    </location>
</feature>
<dbReference type="Pfam" id="PF00355">
    <property type="entry name" value="Rieske"/>
    <property type="match status" value="1"/>
</dbReference>
<dbReference type="Gene3D" id="3.30.200.110">
    <property type="entry name" value="Inositol-pentakisphosphate 2-kinase, N-lobe"/>
    <property type="match status" value="1"/>
</dbReference>
<evidence type="ECO:0000313" key="14">
    <source>
        <dbReference type="Proteomes" id="UP000596661"/>
    </source>
</evidence>
<dbReference type="GO" id="GO:0046872">
    <property type="term" value="F:metal ion binding"/>
    <property type="evidence" value="ECO:0007669"/>
    <property type="project" value="UniProtKB-KW"/>
</dbReference>
<keyword evidence="6 11" id="KW-0418">Kinase</keyword>
<dbReference type="Pfam" id="PF06090">
    <property type="entry name" value="Ins_P5_2-kin"/>
    <property type="match status" value="1"/>
</dbReference>
<reference evidence="13" key="1">
    <citation type="submission" date="2018-11" db="EMBL/GenBank/DDBJ databases">
        <authorList>
            <person name="Grassa J C."/>
        </authorList>
    </citation>
    <scope>NUCLEOTIDE SEQUENCE [LARGE SCALE GENOMIC DNA]</scope>
</reference>
<evidence type="ECO:0000256" key="5">
    <source>
        <dbReference type="ARBA" id="ARBA00022741"/>
    </source>
</evidence>
<dbReference type="AlphaFoldDB" id="A0A803P6R4"/>
<reference evidence="13" key="2">
    <citation type="submission" date="2021-03" db="UniProtKB">
        <authorList>
            <consortium name="EnsemblPlants"/>
        </authorList>
    </citation>
    <scope>IDENTIFICATION</scope>
</reference>
<protein>
    <recommendedName>
        <fullName evidence="1 11">Inositol-pentakisphosphate 2-kinase</fullName>
        <ecNumber evidence="1 11">2.7.1.158</ecNumber>
    </recommendedName>
</protein>
<keyword evidence="2 11" id="KW-0808">Transferase</keyword>
<keyword evidence="14" id="KW-1185">Reference proteome</keyword>
<dbReference type="PROSITE" id="PS51296">
    <property type="entry name" value="RIESKE"/>
    <property type="match status" value="1"/>
</dbReference>
<dbReference type="GO" id="GO:0005634">
    <property type="term" value="C:nucleus"/>
    <property type="evidence" value="ECO:0007669"/>
    <property type="project" value="TreeGrafter"/>
</dbReference>
<keyword evidence="7 11" id="KW-0067">ATP-binding</keyword>
<dbReference type="GO" id="GO:0032958">
    <property type="term" value="P:inositol phosphate biosynthetic process"/>
    <property type="evidence" value="ECO:0007669"/>
    <property type="project" value="TreeGrafter"/>
</dbReference>
<comment type="domain">
    <text evidence="11">The EXKPK motif is conserved in inositol-pentakisphosphate 2-kinases of both family 1 and 2.</text>
</comment>
<dbReference type="GO" id="GO:0005524">
    <property type="term" value="F:ATP binding"/>
    <property type="evidence" value="ECO:0007669"/>
    <property type="project" value="UniProtKB-KW"/>
</dbReference>
<sequence length="512" mass="58240">MAIRCSEQIKDPRSYFTGRLGNIEFVVCRDDNRKVHAFHNVCRHHASILAYGTGKKSCFVYPYHIYLTLMEVVLDQEHAAQWTYRGEGAMNLVLAYSGSSPAYIGKVLRIQKVPRNESNPDKSLTALGLHERLVWKETEDIVSSPTRELAGHMFLEHVISPLLGSKYVDVGKRVKVSREFLELVEKNVLSQRPAWRVDASKVDTHCDSVLILSDHSIFPTGIQEGEPCLCVEIKPKCGFLPISEFIGEENRIKQSVSRYKMHQALKLHGKEISSFSEYDPLDLFSGVMNRIQKSIKDLFSSPQNNFRVFLDGSLIFGTLGGIADSTNSVIQEAFEDALKDVIVGDQGRRTDSFIQLIAETIYTSGVMERLIKLQKLDNLDIEGAIHAYYNIISEPCKVCRELGEEKVRDKYTTLHSISLDESLKIVKNFLIGTTAKDCSLMMSFKLKKEGDTESIYDSVYLKSTSQTFDYKACFIDLDLKPFENMQEYYEKDKKIVSCYTQMVKSEQEVEKN</sequence>
<evidence type="ECO:0000256" key="6">
    <source>
        <dbReference type="ARBA" id="ARBA00022777"/>
    </source>
</evidence>
<evidence type="ECO:0000256" key="10">
    <source>
        <dbReference type="ARBA" id="ARBA00023014"/>
    </source>
</evidence>
<organism evidence="13 14">
    <name type="scientific">Cannabis sativa</name>
    <name type="common">Hemp</name>
    <name type="synonym">Marijuana</name>
    <dbReference type="NCBI Taxonomy" id="3483"/>
    <lineage>
        <taxon>Eukaryota</taxon>
        <taxon>Viridiplantae</taxon>
        <taxon>Streptophyta</taxon>
        <taxon>Embryophyta</taxon>
        <taxon>Tracheophyta</taxon>
        <taxon>Spermatophyta</taxon>
        <taxon>Magnoliopsida</taxon>
        <taxon>eudicotyledons</taxon>
        <taxon>Gunneridae</taxon>
        <taxon>Pentapetalae</taxon>
        <taxon>rosids</taxon>
        <taxon>fabids</taxon>
        <taxon>Rosales</taxon>
        <taxon>Cannabaceae</taxon>
        <taxon>Cannabis</taxon>
    </lineage>
</organism>
<dbReference type="InterPro" id="IPR043001">
    <property type="entry name" value="IP5_2-K_N_lobe"/>
</dbReference>
<dbReference type="PANTHER" id="PTHR14456">
    <property type="entry name" value="INOSITOL POLYPHOSPHATE KINASE 1"/>
    <property type="match status" value="1"/>
</dbReference>